<sequence>MDAHIALIGMGPRGISTVERIAAYLDGVAAVPQLTLHLIDDSEIGSGRVWRTDQPREMRMNTLAGAVTLFTEPGASVGAAVLEGPTLYEWIQALRGEPLTEPKARLLRAHPVSEAVAEGFAAEIARTREESNPTRALYGAYLRWVLGVALARLPEAVTVERHRARAVGIAERDGRDEITLETGERITADATVASTGWLLNTSEERLARSGHPWVRPDNPIEQDVDALPAGEDVLVRGLGMGFFDLLTLVTAGRGGRFEPASLRYVPSGAEPRLTVTSGRGYPYLPKSDYRSLPPKAVLARHKARLAQLSRGDAEISFGTQLWPDLVRDVFEAYYRTLARVRPEALNEGVDKIVRRIDDADLEAHASAHDIERVPAALTAALDGVSSEPFDLVERITPLRGTEGLGIDELTARIKDLMGRDISEAAAGWDSPVKAALWEIHGARKPTGLATENGRAAPDDTALGKFMAFGQMVGSGPPLFRTRELYALVECGLVRFLGPRPSLAIDEAGYELSSEGRVARAGVLADAFLPNPNLSRTADPFMRSLLSAGRVRPFSPHGTPTAAPETDGATRRVVRADGELDPRVHVCGIPTDSQWADVAISPMPGTNAPFLQETDKVAASLLSVAKQRSM</sequence>
<protein>
    <submittedName>
        <fullName evidence="1">Exopolyphosphatase</fullName>
    </submittedName>
</protein>
<evidence type="ECO:0000313" key="2">
    <source>
        <dbReference type="Proteomes" id="UP000244754"/>
    </source>
</evidence>
<evidence type="ECO:0000313" key="1">
    <source>
        <dbReference type="EMBL" id="AWB83435.1"/>
    </source>
</evidence>
<proteinExistence type="predicted"/>
<dbReference type="EMBL" id="CP026948">
    <property type="protein sequence ID" value="AWB83435.1"/>
    <property type="molecule type" value="Genomic_DNA"/>
</dbReference>
<dbReference type="KEGG" id="clia:C3E79_02125"/>
<reference evidence="2" key="1">
    <citation type="submission" date="2018-01" db="EMBL/GenBank/DDBJ databases">
        <authorList>
            <person name="Li J."/>
        </authorList>
    </citation>
    <scope>NUCLEOTIDE SEQUENCE [LARGE SCALE GENOMIC DNA]</scope>
    <source>
        <strain evidence="2">2184</strain>
    </source>
</reference>
<dbReference type="InterPro" id="IPR038732">
    <property type="entry name" value="HpyO/CreE_NAD-binding"/>
</dbReference>
<dbReference type="InterPro" id="IPR036188">
    <property type="entry name" value="FAD/NAD-bd_sf"/>
</dbReference>
<dbReference type="SUPFAM" id="SSF51905">
    <property type="entry name" value="FAD/NAD(P)-binding domain"/>
    <property type="match status" value="1"/>
</dbReference>
<dbReference type="PANTHER" id="PTHR40254:SF1">
    <property type="entry name" value="BLR0577 PROTEIN"/>
    <property type="match status" value="1"/>
</dbReference>
<organism evidence="1 2">
    <name type="scientific">Corynebacterium liangguodongii</name>
    <dbReference type="NCBI Taxonomy" id="2079535"/>
    <lineage>
        <taxon>Bacteria</taxon>
        <taxon>Bacillati</taxon>
        <taxon>Actinomycetota</taxon>
        <taxon>Actinomycetes</taxon>
        <taxon>Mycobacteriales</taxon>
        <taxon>Corynebacteriaceae</taxon>
        <taxon>Corynebacterium</taxon>
    </lineage>
</organism>
<dbReference type="InterPro" id="IPR052189">
    <property type="entry name" value="L-asp_N-monooxygenase_NS-form"/>
</dbReference>
<accession>A0A2S0WCD8</accession>
<keyword evidence="2" id="KW-1185">Reference proteome</keyword>
<dbReference type="OrthoDB" id="3653265at2"/>
<dbReference type="Pfam" id="PF13454">
    <property type="entry name" value="NAD_binding_9"/>
    <property type="match status" value="1"/>
</dbReference>
<gene>
    <name evidence="1" type="ORF">C3E79_02125</name>
</gene>
<name>A0A2S0WCD8_9CORY</name>
<dbReference type="AlphaFoldDB" id="A0A2S0WCD8"/>
<dbReference type="Proteomes" id="UP000244754">
    <property type="component" value="Chromosome"/>
</dbReference>
<dbReference type="PANTHER" id="PTHR40254">
    <property type="entry name" value="BLR0577 PROTEIN"/>
    <property type="match status" value="1"/>
</dbReference>
<dbReference type="RefSeq" id="WP_108403425.1">
    <property type="nucleotide sequence ID" value="NZ_CP026948.1"/>
</dbReference>